<evidence type="ECO:0000313" key="7">
    <source>
        <dbReference type="Proteomes" id="UP001230328"/>
    </source>
</evidence>
<feature type="domain" description="HTH gntR-type" evidence="5">
    <location>
        <begin position="110"/>
        <end position="178"/>
    </location>
</feature>
<dbReference type="Gene3D" id="1.10.10.10">
    <property type="entry name" value="Winged helix-like DNA-binding domain superfamily/Winged helix DNA-binding domain"/>
    <property type="match status" value="3"/>
</dbReference>
<protein>
    <submittedName>
        <fullName evidence="6">DNA-binding GntR family transcriptional regulator</fullName>
    </submittedName>
</protein>
<accession>A0ABU0T6S6</accession>
<dbReference type="GO" id="GO:0003677">
    <property type="term" value="F:DNA binding"/>
    <property type="evidence" value="ECO:0007669"/>
    <property type="project" value="UniProtKB-KW"/>
</dbReference>
<keyword evidence="7" id="KW-1185">Reference proteome</keyword>
<dbReference type="SUPFAM" id="SSF46785">
    <property type="entry name" value="Winged helix' DNA-binding domain"/>
    <property type="match status" value="3"/>
</dbReference>
<dbReference type="PROSITE" id="PS50949">
    <property type="entry name" value="HTH_GNTR"/>
    <property type="match status" value="3"/>
</dbReference>
<feature type="compositionally biased region" description="Polar residues" evidence="4">
    <location>
        <begin position="264"/>
        <end position="274"/>
    </location>
</feature>
<keyword evidence="3" id="KW-0804">Transcription</keyword>
<evidence type="ECO:0000313" key="6">
    <source>
        <dbReference type="EMBL" id="MDQ1031476.1"/>
    </source>
</evidence>
<evidence type="ECO:0000256" key="1">
    <source>
        <dbReference type="ARBA" id="ARBA00023015"/>
    </source>
</evidence>
<dbReference type="InterPro" id="IPR036388">
    <property type="entry name" value="WH-like_DNA-bd_sf"/>
</dbReference>
<dbReference type="InterPro" id="IPR000524">
    <property type="entry name" value="Tscrpt_reg_HTH_GntR"/>
</dbReference>
<proteinExistence type="predicted"/>
<dbReference type="InterPro" id="IPR036390">
    <property type="entry name" value="WH_DNA-bd_sf"/>
</dbReference>
<feature type="region of interest" description="Disordered" evidence="4">
    <location>
        <begin position="256"/>
        <end position="320"/>
    </location>
</feature>
<feature type="domain" description="HTH gntR-type" evidence="5">
    <location>
        <begin position="189"/>
        <end position="257"/>
    </location>
</feature>
<dbReference type="PANTHER" id="PTHR44846:SF1">
    <property type="entry name" value="MANNOSYL-D-GLYCERATE TRANSPORT_METABOLISM SYSTEM REPRESSOR MNGR-RELATED"/>
    <property type="match status" value="1"/>
</dbReference>
<evidence type="ECO:0000256" key="2">
    <source>
        <dbReference type="ARBA" id="ARBA00023125"/>
    </source>
</evidence>
<keyword evidence="1" id="KW-0805">Transcription regulation</keyword>
<evidence type="ECO:0000259" key="5">
    <source>
        <dbReference type="PROSITE" id="PS50949"/>
    </source>
</evidence>
<dbReference type="Proteomes" id="UP001230328">
    <property type="component" value="Unassembled WGS sequence"/>
</dbReference>
<dbReference type="InterPro" id="IPR050679">
    <property type="entry name" value="Bact_HTH_transcr_reg"/>
</dbReference>
<comment type="caution">
    <text evidence="6">The sequence shown here is derived from an EMBL/GenBank/DDBJ whole genome shotgun (WGS) entry which is preliminary data.</text>
</comment>
<dbReference type="RefSeq" id="WP_307527653.1">
    <property type="nucleotide sequence ID" value="NZ_JAUSZI010000002.1"/>
</dbReference>
<keyword evidence="2 6" id="KW-0238">DNA-binding</keyword>
<name>A0ABU0T6S6_9ACTN</name>
<dbReference type="SMART" id="SM00345">
    <property type="entry name" value="HTH_GNTR"/>
    <property type="match status" value="3"/>
</dbReference>
<gene>
    <name evidence="6" type="ORF">QF035_009058</name>
</gene>
<dbReference type="EMBL" id="JAUSZI010000002">
    <property type="protein sequence ID" value="MDQ1031476.1"/>
    <property type="molecule type" value="Genomic_DNA"/>
</dbReference>
<evidence type="ECO:0000256" key="4">
    <source>
        <dbReference type="SAM" id="MobiDB-lite"/>
    </source>
</evidence>
<feature type="domain" description="HTH gntR-type" evidence="5">
    <location>
        <begin position="1"/>
        <end position="68"/>
    </location>
</feature>
<reference evidence="6 7" key="1">
    <citation type="submission" date="2023-07" db="EMBL/GenBank/DDBJ databases">
        <title>Comparative genomics of wheat-associated soil bacteria to identify genetic determinants of phenazine resistance.</title>
        <authorList>
            <person name="Mouncey N."/>
        </authorList>
    </citation>
    <scope>NUCLEOTIDE SEQUENCE [LARGE SCALE GENOMIC DNA]</scope>
    <source>
        <strain evidence="6 7">V2I4</strain>
    </source>
</reference>
<dbReference type="PANTHER" id="PTHR44846">
    <property type="entry name" value="MANNOSYL-D-GLYCERATE TRANSPORT/METABOLISM SYSTEM REPRESSOR MNGR-RELATED"/>
    <property type="match status" value="1"/>
</dbReference>
<dbReference type="Pfam" id="PF00392">
    <property type="entry name" value="GntR"/>
    <property type="match status" value="3"/>
</dbReference>
<evidence type="ECO:0000256" key="3">
    <source>
        <dbReference type="ARBA" id="ARBA00023163"/>
    </source>
</evidence>
<sequence length="320" mass="34424">MTPESIAQVIRERLADGTYPPGEQLPTNLELRTEFAARPHTIAKALKPLRNEGLICSGLHSRVYAVALPSEREGRVAGEPTEPFREEGFVTSHRAVGADVTDPQAVQSIARGTRGVEQIIRARIADSTYAALTWLPPVTALVAEFEVSHYCVYGALKSLKQEKLVATLNPRGTYVIDRAQPWALPLGRFSQAARIGHTIRQRLGDGTYPPGSQLPTNEQLRTEFEAHPNTISNALRPLRKEGLIYSGLQRRVYAARPAPGPEARQSTLAATRTASGPGARPGQLLDGVSCPPAASGTALPASPGPGEVTISAKNLEDEHT</sequence>
<organism evidence="6 7">
    <name type="scientific">Streptomyces umbrinus</name>
    <dbReference type="NCBI Taxonomy" id="67370"/>
    <lineage>
        <taxon>Bacteria</taxon>
        <taxon>Bacillati</taxon>
        <taxon>Actinomycetota</taxon>
        <taxon>Actinomycetes</taxon>
        <taxon>Kitasatosporales</taxon>
        <taxon>Streptomycetaceae</taxon>
        <taxon>Streptomyces</taxon>
        <taxon>Streptomyces phaeochromogenes group</taxon>
    </lineage>
</organism>